<organism evidence="2 3">
    <name type="scientific">Panagrolaimus davidi</name>
    <dbReference type="NCBI Taxonomy" id="227884"/>
    <lineage>
        <taxon>Eukaryota</taxon>
        <taxon>Metazoa</taxon>
        <taxon>Ecdysozoa</taxon>
        <taxon>Nematoda</taxon>
        <taxon>Chromadorea</taxon>
        <taxon>Rhabditida</taxon>
        <taxon>Tylenchina</taxon>
        <taxon>Panagrolaimomorpha</taxon>
        <taxon>Panagrolaimoidea</taxon>
        <taxon>Panagrolaimidae</taxon>
        <taxon>Panagrolaimus</taxon>
    </lineage>
</organism>
<dbReference type="InterPro" id="IPR032341">
    <property type="entry name" value="MITD1_C"/>
</dbReference>
<dbReference type="InterPro" id="IPR052817">
    <property type="entry name" value="MIT_domain_contain_protein1"/>
</dbReference>
<keyword evidence="2" id="KW-1185">Reference proteome</keyword>
<dbReference type="SUPFAM" id="SSF116846">
    <property type="entry name" value="MIT domain"/>
    <property type="match status" value="1"/>
</dbReference>
<evidence type="ECO:0000259" key="1">
    <source>
        <dbReference type="SMART" id="SM00745"/>
    </source>
</evidence>
<dbReference type="WBParaSite" id="PDA_v2.g30447.t1">
    <property type="protein sequence ID" value="PDA_v2.g30447.t1"/>
    <property type="gene ID" value="PDA_v2.g30447"/>
</dbReference>
<reference evidence="3" key="1">
    <citation type="submission" date="2022-11" db="UniProtKB">
        <authorList>
            <consortium name="WormBaseParasite"/>
        </authorList>
    </citation>
    <scope>IDENTIFICATION</scope>
</reference>
<feature type="domain" description="MIT" evidence="1">
    <location>
        <begin position="4"/>
        <end position="82"/>
    </location>
</feature>
<dbReference type="PANTHER" id="PTHR21222">
    <property type="entry name" value="MIT DOMAIN-CONTAINING PROTEIN 1"/>
    <property type="match status" value="1"/>
</dbReference>
<accession>A0A914QGA7</accession>
<evidence type="ECO:0000313" key="3">
    <source>
        <dbReference type="WBParaSite" id="PDA_v2.g30447.t1"/>
    </source>
</evidence>
<dbReference type="Gene3D" id="1.20.58.80">
    <property type="entry name" value="Phosphotransferase system, lactose/cellobiose-type IIA subunit"/>
    <property type="match status" value="1"/>
</dbReference>
<dbReference type="Pfam" id="PF04212">
    <property type="entry name" value="MIT"/>
    <property type="match status" value="1"/>
</dbReference>
<proteinExistence type="predicted"/>
<dbReference type="InterPro" id="IPR038113">
    <property type="entry name" value="MITD1_C_sf"/>
</dbReference>
<dbReference type="Gene3D" id="3.30.870.30">
    <property type="entry name" value="MITD, C-terminal phospholipase D-like domain"/>
    <property type="match status" value="1"/>
</dbReference>
<dbReference type="Proteomes" id="UP000887578">
    <property type="component" value="Unplaced"/>
</dbReference>
<name>A0A914QGA7_9BILA</name>
<dbReference type="SMART" id="SM00745">
    <property type="entry name" value="MIT"/>
    <property type="match status" value="1"/>
</dbReference>
<dbReference type="Pfam" id="PF16565">
    <property type="entry name" value="MIT_C"/>
    <property type="match status" value="1"/>
</dbReference>
<dbReference type="InterPro" id="IPR007330">
    <property type="entry name" value="MIT_dom"/>
</dbReference>
<dbReference type="PANTHER" id="PTHR21222:SF1">
    <property type="entry name" value="MIT DOMAIN-CONTAINING PROTEIN 1"/>
    <property type="match status" value="1"/>
</dbReference>
<dbReference type="AlphaFoldDB" id="A0A914QGA7"/>
<sequence>MATPEALFEEARKTLHIAARMDSENQYGSAIDNYIHGITLLMKYLETMKSKPLEASKLEIQIDTYMKRAETLKNLLKKPIVVESAYQRIIEEDSVGHSYENIFKGLLNEKITFVKIEEPYLEHVFQMFNLVRFCETLVNHAPNLKKIFLTTKPTSNKTGIQELSRSLAKRNIILTPVYSDIHDREIRLDDYVIVKMGRGLDIYKKIDQFSLGACDFNMRPCRSCKIEIMKTTPAK</sequence>
<evidence type="ECO:0000313" key="2">
    <source>
        <dbReference type="Proteomes" id="UP000887578"/>
    </source>
</evidence>
<dbReference type="InterPro" id="IPR036181">
    <property type="entry name" value="MIT_dom_sf"/>
</dbReference>
<protein>
    <submittedName>
        <fullName evidence="3">MIT domain-containing protein</fullName>
    </submittedName>
</protein>